<protein>
    <submittedName>
        <fullName evidence="2">Putative ixodes 10 kDa peptide protein</fullName>
    </submittedName>
</protein>
<name>A0A0K8RI18_IXORI</name>
<proteinExistence type="evidence at transcript level"/>
<dbReference type="AlphaFoldDB" id="A0A0K8RI18"/>
<sequence>MQLVFFAVMLILPSFLSGETYSRYTVANDECGVYIVDGGDIYCSKQQSHYSGFDPKACTVICTDGTRQELPDDVCTAGGVDCNSEEVKQKLKELGVYLKKEYIKHCLTVFGPFLCKEIILVMVNDQ</sequence>
<organism evidence="2">
    <name type="scientific">Ixodes ricinus</name>
    <name type="common">Common tick</name>
    <name type="synonym">Acarus ricinus</name>
    <dbReference type="NCBI Taxonomy" id="34613"/>
    <lineage>
        <taxon>Eukaryota</taxon>
        <taxon>Metazoa</taxon>
        <taxon>Ecdysozoa</taxon>
        <taxon>Arthropoda</taxon>
        <taxon>Chelicerata</taxon>
        <taxon>Arachnida</taxon>
        <taxon>Acari</taxon>
        <taxon>Parasitiformes</taxon>
        <taxon>Ixodida</taxon>
        <taxon>Ixodoidea</taxon>
        <taxon>Ixodidae</taxon>
        <taxon>Ixodinae</taxon>
        <taxon>Ixodes</taxon>
    </lineage>
</organism>
<keyword evidence="1" id="KW-0732">Signal</keyword>
<evidence type="ECO:0000256" key="1">
    <source>
        <dbReference type="SAM" id="SignalP"/>
    </source>
</evidence>
<reference evidence="2" key="1">
    <citation type="submission" date="2012-12" db="EMBL/GenBank/DDBJ databases">
        <title>Identification and characterization of a phenylalanine ammonia-lyase gene family in Isatis indigotica Fort.</title>
        <authorList>
            <person name="Liu Q."/>
            <person name="Chen J."/>
            <person name="Zhou X."/>
            <person name="Di P."/>
            <person name="Xiao Y."/>
            <person name="Xuan H."/>
            <person name="Zhang L."/>
            <person name="Chen W."/>
        </authorList>
    </citation>
    <scope>NUCLEOTIDE SEQUENCE</scope>
    <source>
        <tissue evidence="2">Salivary gland</tissue>
    </source>
</reference>
<feature type="signal peptide" evidence="1">
    <location>
        <begin position="1"/>
        <end position="18"/>
    </location>
</feature>
<evidence type="ECO:0000313" key="2">
    <source>
        <dbReference type="EMBL" id="JAA70807.1"/>
    </source>
</evidence>
<accession>A0A0K8RI18</accession>
<feature type="chain" id="PRO_5005518337" evidence="1">
    <location>
        <begin position="19"/>
        <end position="126"/>
    </location>
</feature>
<dbReference type="EMBL" id="GADI01003001">
    <property type="protein sequence ID" value="JAA70807.1"/>
    <property type="molecule type" value="mRNA"/>
</dbReference>